<sequence length="117" mass="13703">MKGKDIHLKTYNKLVRDRIPEIINKDGKNAVSHVLSEEDYIAELDKKMIEEVNEYIKDKNLEEMADILEVLYAICKARGYTIEDLDNKRKEKAEIRGGFQEKIFLEYVDAHITSKKN</sequence>
<reference evidence="1 2" key="1">
    <citation type="submission" date="2019-03" db="EMBL/GenBank/DDBJ databases">
        <title>Genomic Encyclopedia of Type Strains, Phase IV (KMG-IV): sequencing the most valuable type-strain genomes for metagenomic binning, comparative biology and taxonomic classification.</title>
        <authorList>
            <person name="Goeker M."/>
        </authorList>
    </citation>
    <scope>NUCLEOTIDE SEQUENCE [LARGE SCALE GENOMIC DNA]</scope>
    <source>
        <strain evidence="1 2">DSM 100556</strain>
    </source>
</reference>
<name>A0A4R1QR90_9FIRM</name>
<evidence type="ECO:0000313" key="1">
    <source>
        <dbReference type="EMBL" id="TCL56318.1"/>
    </source>
</evidence>
<keyword evidence="2" id="KW-1185">Reference proteome</keyword>
<dbReference type="EMBL" id="SLUO01000012">
    <property type="protein sequence ID" value="TCL56318.1"/>
    <property type="molecule type" value="Genomic_DNA"/>
</dbReference>
<dbReference type="STRING" id="1469948.GCA_000732725_00443"/>
<dbReference type="CDD" id="cd11532">
    <property type="entry name" value="NTP-PPase_COG4997"/>
    <property type="match status" value="1"/>
</dbReference>
<proteinExistence type="predicted"/>
<comment type="caution">
    <text evidence="1">The sequence shown here is derived from an EMBL/GenBank/DDBJ whole genome shotgun (WGS) entry which is preliminary data.</text>
</comment>
<protein>
    <submittedName>
        <fullName evidence="1">Putative house-cleaning noncanonical NTP pyrophosphatase (MazG superfamily)</fullName>
    </submittedName>
</protein>
<evidence type="ECO:0000313" key="2">
    <source>
        <dbReference type="Proteomes" id="UP000295718"/>
    </source>
</evidence>
<dbReference type="Proteomes" id="UP000295718">
    <property type="component" value="Unassembled WGS sequence"/>
</dbReference>
<dbReference type="AlphaFoldDB" id="A0A4R1QR90"/>
<dbReference type="SUPFAM" id="SSF101386">
    <property type="entry name" value="all-alpha NTP pyrophosphatases"/>
    <property type="match status" value="1"/>
</dbReference>
<accession>A0A4R1QR90</accession>
<dbReference type="InterPro" id="IPR038735">
    <property type="entry name" value="MSMEG_1276-like_NTP-PPase_dom"/>
</dbReference>
<gene>
    <name evidence="1" type="ORF">EDD76_112146</name>
</gene>
<organism evidence="1 2">
    <name type="scientific">Kineothrix alysoides</name>
    <dbReference type="NCBI Taxonomy" id="1469948"/>
    <lineage>
        <taxon>Bacteria</taxon>
        <taxon>Bacillati</taxon>
        <taxon>Bacillota</taxon>
        <taxon>Clostridia</taxon>
        <taxon>Lachnospirales</taxon>
        <taxon>Lachnospiraceae</taxon>
        <taxon>Kineothrix</taxon>
    </lineage>
</organism>